<feature type="region of interest" description="Disordered" evidence="5">
    <location>
        <begin position="337"/>
        <end position="452"/>
    </location>
</feature>
<feature type="transmembrane region" description="Helical" evidence="6">
    <location>
        <begin position="20"/>
        <end position="41"/>
    </location>
</feature>
<sequence>MSNLLFRTVSEKLNQPTGIAVIASVGIHVILGLTLPSYVPVFSNEAPPTRRTVQMLELSEADLSRLPDLSVPTIPPYIYQQTPLQSPFPPLPPLPSQDSLDSLPLDGNISVAPPSQSLKIPSSSSSTRKRTRTRISLNQPSTPFPSMRRNLGIPVFPSQRNHLQSSLGTTNPESRSIQTEPTQSIDDRLLRVLSDRNSALLTTPRSKPPEPPKERKQIASNPDSDPSANDDEPTPNPEETASESDQSVALKPNSEQQSDSTGAEGNKVEPPPLKRRTLIASYPKAACQKQVNGNALYSVVVGTDGKPTNLELIQRAGDPILEQKAQDTIQAHRFLNSTEQPQEYQVSVEFSDQDKVCPKPTPPEASDQTPEGSNSPTPQPENPEASEESNTPSSSSSNPDTSDRDSENSGQPSPSETTSESEAQKDQPEESANPAEESPEASNPPDVVVPIL</sequence>
<feature type="compositionally biased region" description="Polar residues" evidence="5">
    <location>
        <begin position="158"/>
        <end position="184"/>
    </location>
</feature>
<reference evidence="8 9" key="1">
    <citation type="submission" date="2008-07" db="EMBL/GenBank/DDBJ databases">
        <authorList>
            <person name="Tandeau de Marsac N."/>
            <person name="Ferriera S."/>
            <person name="Johnson J."/>
            <person name="Kravitz S."/>
            <person name="Beeson K."/>
            <person name="Sutton G."/>
            <person name="Rogers Y.-H."/>
            <person name="Friedman R."/>
            <person name="Frazier M."/>
            <person name="Venter J.C."/>
        </authorList>
    </citation>
    <scope>NUCLEOTIDE SEQUENCE [LARGE SCALE GENOMIC DNA]</scope>
    <source>
        <strain evidence="8 9">PCC 7420</strain>
    </source>
</reference>
<feature type="compositionally biased region" description="Polar residues" evidence="5">
    <location>
        <begin position="366"/>
        <end position="376"/>
    </location>
</feature>
<organism evidence="8 9">
    <name type="scientific">Coleofasciculus chthonoplastes PCC 7420</name>
    <dbReference type="NCBI Taxonomy" id="118168"/>
    <lineage>
        <taxon>Bacteria</taxon>
        <taxon>Bacillati</taxon>
        <taxon>Cyanobacteriota</taxon>
        <taxon>Cyanophyceae</taxon>
        <taxon>Coleofasciculales</taxon>
        <taxon>Coleofasciculaceae</taxon>
        <taxon>Coleofasciculus</taxon>
    </lineage>
</organism>
<evidence type="ECO:0000256" key="3">
    <source>
        <dbReference type="ARBA" id="ARBA00022989"/>
    </source>
</evidence>
<dbReference type="HOGENOM" id="CLU_605073_0_0_3"/>
<dbReference type="NCBIfam" id="TIGR01352">
    <property type="entry name" value="tonB_Cterm"/>
    <property type="match status" value="1"/>
</dbReference>
<proteinExistence type="predicted"/>
<keyword evidence="2 6" id="KW-0812">Transmembrane</keyword>
<dbReference type="STRING" id="118168.MC7420_3042"/>
<dbReference type="InterPro" id="IPR006260">
    <property type="entry name" value="TonB/TolA_C"/>
</dbReference>
<protein>
    <submittedName>
        <fullName evidence="8">TonB family C-terminal domain protein</fullName>
    </submittedName>
</protein>
<dbReference type="GO" id="GO:0055085">
    <property type="term" value="P:transmembrane transport"/>
    <property type="evidence" value="ECO:0007669"/>
    <property type="project" value="InterPro"/>
</dbReference>
<dbReference type="RefSeq" id="WP_006098979.1">
    <property type="nucleotide sequence ID" value="NZ_DS989843.1"/>
</dbReference>
<evidence type="ECO:0000313" key="9">
    <source>
        <dbReference type="Proteomes" id="UP000003835"/>
    </source>
</evidence>
<feature type="region of interest" description="Disordered" evidence="5">
    <location>
        <begin position="85"/>
        <end position="275"/>
    </location>
</feature>
<dbReference type="AlphaFoldDB" id="B4VKL2"/>
<name>B4VKL2_9CYAN</name>
<dbReference type="Proteomes" id="UP000003835">
    <property type="component" value="Unassembled WGS sequence"/>
</dbReference>
<dbReference type="Pfam" id="PF03544">
    <property type="entry name" value="TonB_C"/>
    <property type="match status" value="1"/>
</dbReference>
<feature type="compositionally biased region" description="Low complexity" evidence="5">
    <location>
        <begin position="96"/>
        <end position="106"/>
    </location>
</feature>
<dbReference type="SUPFAM" id="SSF74653">
    <property type="entry name" value="TolA/TonB C-terminal domain"/>
    <property type="match status" value="1"/>
</dbReference>
<dbReference type="PROSITE" id="PS52015">
    <property type="entry name" value="TONB_CTD"/>
    <property type="match status" value="1"/>
</dbReference>
<evidence type="ECO:0000256" key="2">
    <source>
        <dbReference type="ARBA" id="ARBA00022692"/>
    </source>
</evidence>
<feature type="compositionally biased region" description="Polar residues" evidence="5">
    <location>
        <begin position="337"/>
        <end position="350"/>
    </location>
</feature>
<dbReference type="InterPro" id="IPR037682">
    <property type="entry name" value="TonB_C"/>
</dbReference>
<accession>B4VKL2</accession>
<gene>
    <name evidence="8" type="ORF">MC7420_3042</name>
</gene>
<evidence type="ECO:0000256" key="1">
    <source>
        <dbReference type="ARBA" id="ARBA00004167"/>
    </source>
</evidence>
<feature type="compositionally biased region" description="Pro residues" evidence="5">
    <location>
        <begin position="86"/>
        <end position="95"/>
    </location>
</feature>
<evidence type="ECO:0000256" key="6">
    <source>
        <dbReference type="SAM" id="Phobius"/>
    </source>
</evidence>
<keyword evidence="4 6" id="KW-0472">Membrane</keyword>
<evidence type="ECO:0000313" key="8">
    <source>
        <dbReference type="EMBL" id="EDX77718.1"/>
    </source>
</evidence>
<feature type="compositionally biased region" description="Low complexity" evidence="5">
    <location>
        <begin position="388"/>
        <end position="400"/>
    </location>
</feature>
<feature type="compositionally biased region" description="Low complexity" evidence="5">
    <location>
        <begin position="430"/>
        <end position="445"/>
    </location>
</feature>
<evidence type="ECO:0000256" key="4">
    <source>
        <dbReference type="ARBA" id="ARBA00023136"/>
    </source>
</evidence>
<feature type="domain" description="TonB C-terminal" evidence="7">
    <location>
        <begin position="267"/>
        <end position="359"/>
    </location>
</feature>
<feature type="compositionally biased region" description="Basic and acidic residues" evidence="5">
    <location>
        <begin position="185"/>
        <end position="194"/>
    </location>
</feature>
<evidence type="ECO:0000256" key="5">
    <source>
        <dbReference type="SAM" id="MobiDB-lite"/>
    </source>
</evidence>
<evidence type="ECO:0000259" key="7">
    <source>
        <dbReference type="PROSITE" id="PS52015"/>
    </source>
</evidence>
<feature type="compositionally biased region" description="Basic and acidic residues" evidence="5">
    <location>
        <begin position="207"/>
        <end position="217"/>
    </location>
</feature>
<dbReference type="GO" id="GO:0016020">
    <property type="term" value="C:membrane"/>
    <property type="evidence" value="ECO:0007669"/>
    <property type="project" value="UniProtKB-SubCell"/>
</dbReference>
<comment type="subcellular location">
    <subcellularLocation>
        <location evidence="1">Membrane</location>
        <topology evidence="1">Single-pass membrane protein</topology>
    </subcellularLocation>
</comment>
<dbReference type="eggNOG" id="COG0810">
    <property type="taxonomic scope" value="Bacteria"/>
</dbReference>
<feature type="compositionally biased region" description="Polar residues" evidence="5">
    <location>
        <begin position="237"/>
        <end position="263"/>
    </location>
</feature>
<keyword evidence="9" id="KW-1185">Reference proteome</keyword>
<feature type="compositionally biased region" description="Low complexity" evidence="5">
    <location>
        <begin position="412"/>
        <end position="421"/>
    </location>
</feature>
<keyword evidence="3 6" id="KW-1133">Transmembrane helix</keyword>
<dbReference type="Gene3D" id="3.30.1150.10">
    <property type="match status" value="1"/>
</dbReference>
<dbReference type="EMBL" id="DS989843">
    <property type="protein sequence ID" value="EDX77718.1"/>
    <property type="molecule type" value="Genomic_DNA"/>
</dbReference>
<feature type="compositionally biased region" description="Low complexity" evidence="5">
    <location>
        <begin position="113"/>
        <end position="126"/>
    </location>
</feature>